<reference evidence="2 3" key="1">
    <citation type="journal article" date="2014" name="Int. J. Syst. Evol. Microbiol.">
        <title>Complete genome sequence of Corynebacterium casei LMG S-19264T (=DSM 44701T), isolated from a smear-ripened cheese.</title>
        <authorList>
            <consortium name="US DOE Joint Genome Institute (JGI-PGF)"/>
            <person name="Walter F."/>
            <person name="Albersmeier A."/>
            <person name="Kalinowski J."/>
            <person name="Ruckert C."/>
        </authorList>
    </citation>
    <scope>NUCLEOTIDE SEQUENCE [LARGE SCALE GENOMIC DNA]</scope>
    <source>
        <strain evidence="2 3">IBRC-M 10912</strain>
    </source>
</reference>
<dbReference type="AlphaFoldDB" id="A0ABD5NW31"/>
<sequence>MLTLAGGTVATALVAGCTEGTGDGNDVPPSEQGEPEGDLDDVANDSAPSADRDEWADVDTIELEATTDGWTGRAPAHVDGDVNPTLLLAEGREYKFVWTNADGETHGLALRNDDYDEVASTEMTDDEGGSLEFTVEATSEMTLYLCLAHGAEMAGGIETYST</sequence>
<feature type="compositionally biased region" description="Acidic residues" evidence="1">
    <location>
        <begin position="33"/>
        <end position="43"/>
    </location>
</feature>
<evidence type="ECO:0000313" key="2">
    <source>
        <dbReference type="EMBL" id="MFC4246304.1"/>
    </source>
</evidence>
<dbReference type="RefSeq" id="WP_246967505.1">
    <property type="nucleotide sequence ID" value="NZ_CP095397.1"/>
</dbReference>
<dbReference type="Proteomes" id="UP001595821">
    <property type="component" value="Unassembled WGS sequence"/>
</dbReference>
<feature type="region of interest" description="Disordered" evidence="1">
    <location>
        <begin position="16"/>
        <end position="58"/>
    </location>
</feature>
<protein>
    <recommendedName>
        <fullName evidence="4">Blue (type 1) copper domain-containing protein</fullName>
    </recommendedName>
</protein>
<evidence type="ECO:0008006" key="4">
    <source>
        <dbReference type="Google" id="ProtNLM"/>
    </source>
</evidence>
<dbReference type="GeneID" id="71854920"/>
<evidence type="ECO:0000256" key="1">
    <source>
        <dbReference type="SAM" id="MobiDB-lite"/>
    </source>
</evidence>
<dbReference type="Gene3D" id="2.60.40.420">
    <property type="entry name" value="Cupredoxins - blue copper proteins"/>
    <property type="match status" value="1"/>
</dbReference>
<name>A0ABD5NW31_9EURY</name>
<organism evidence="2 3">
    <name type="scientific">Natribaculum luteum</name>
    <dbReference type="NCBI Taxonomy" id="1586232"/>
    <lineage>
        <taxon>Archaea</taxon>
        <taxon>Methanobacteriati</taxon>
        <taxon>Methanobacteriota</taxon>
        <taxon>Stenosarchaea group</taxon>
        <taxon>Halobacteria</taxon>
        <taxon>Halobacteriales</taxon>
        <taxon>Natrialbaceae</taxon>
        <taxon>Natribaculum</taxon>
    </lineage>
</organism>
<dbReference type="EMBL" id="JBHSDJ010000013">
    <property type="protein sequence ID" value="MFC4246304.1"/>
    <property type="molecule type" value="Genomic_DNA"/>
</dbReference>
<evidence type="ECO:0000313" key="3">
    <source>
        <dbReference type="Proteomes" id="UP001595821"/>
    </source>
</evidence>
<gene>
    <name evidence="2" type="ORF">ACFOZ7_04750</name>
</gene>
<comment type="caution">
    <text evidence="2">The sequence shown here is derived from an EMBL/GenBank/DDBJ whole genome shotgun (WGS) entry which is preliminary data.</text>
</comment>
<proteinExistence type="predicted"/>
<dbReference type="InterPro" id="IPR008972">
    <property type="entry name" value="Cupredoxin"/>
</dbReference>
<accession>A0ABD5NW31</accession>